<evidence type="ECO:0000313" key="1">
    <source>
        <dbReference type="EMBL" id="SDC91460.1"/>
    </source>
</evidence>
<dbReference type="Proteomes" id="UP000324896">
    <property type="component" value="Unassembled WGS sequence"/>
</dbReference>
<reference evidence="1 2" key="1">
    <citation type="submission" date="2016-10" db="EMBL/GenBank/DDBJ databases">
        <authorList>
            <person name="Varghese N."/>
            <person name="Submissions S."/>
        </authorList>
    </citation>
    <scope>NUCLEOTIDE SEQUENCE [LARGE SCALE GENOMIC DNA]</scope>
    <source>
        <strain evidence="1 2">WG10</strain>
    </source>
</reference>
<evidence type="ECO:0000313" key="2">
    <source>
        <dbReference type="Proteomes" id="UP000324896"/>
    </source>
</evidence>
<dbReference type="EMBL" id="FMYT01000018">
    <property type="protein sequence ID" value="SDC91460.1"/>
    <property type="molecule type" value="Genomic_DNA"/>
</dbReference>
<gene>
    <name evidence="1" type="ORF">SAMN04488597_11817</name>
</gene>
<organism evidence="1 2">
    <name type="scientific">Halanaerobium congolense</name>
    <dbReference type="NCBI Taxonomy" id="54121"/>
    <lineage>
        <taxon>Bacteria</taxon>
        <taxon>Bacillati</taxon>
        <taxon>Bacillota</taxon>
        <taxon>Clostridia</taxon>
        <taxon>Halanaerobiales</taxon>
        <taxon>Halanaerobiaceae</taxon>
        <taxon>Halanaerobium</taxon>
    </lineage>
</organism>
<name>A0A1G6QG58_9FIRM</name>
<sequence length="100" mass="11807">MSLNYEVGNKYTAKNYLESGYNFPEGKYKLKIIREGFPEAPVNNEDELVIAEEQWLEGLEGSEQYKTDLEGNWYYFEFPINDEGIEYMWVPESVVVEIFE</sequence>
<protein>
    <submittedName>
        <fullName evidence="1">Uncharacterized protein</fullName>
    </submittedName>
</protein>
<proteinExistence type="predicted"/>
<dbReference type="AlphaFoldDB" id="A0A1G6QG58"/>
<accession>A0A1G6QG58</accession>
<dbReference type="RefSeq" id="WP_149796843.1">
    <property type="nucleotide sequence ID" value="NZ_FMYT01000018.1"/>
</dbReference>